<reference evidence="3" key="1">
    <citation type="submission" date="2016-06" db="EMBL/GenBank/DDBJ databases">
        <title>Parallel loss of symbiosis genes in relatives of nitrogen-fixing non-legume Parasponia.</title>
        <authorList>
            <person name="Van Velzen R."/>
            <person name="Holmer R."/>
            <person name="Bu F."/>
            <person name="Rutten L."/>
            <person name="Van Zeijl A."/>
            <person name="Liu W."/>
            <person name="Santuari L."/>
            <person name="Cao Q."/>
            <person name="Sharma T."/>
            <person name="Shen D."/>
            <person name="Roswanjaya Y."/>
            <person name="Wardhani T."/>
            <person name="Kalhor M.S."/>
            <person name="Jansen J."/>
            <person name="Van den Hoogen J."/>
            <person name="Gungor B."/>
            <person name="Hartog M."/>
            <person name="Hontelez J."/>
            <person name="Verver J."/>
            <person name="Yang W.-C."/>
            <person name="Schijlen E."/>
            <person name="Repin R."/>
            <person name="Schilthuizen M."/>
            <person name="Schranz E."/>
            <person name="Heidstra R."/>
            <person name="Miyata K."/>
            <person name="Fedorova E."/>
            <person name="Kohlen W."/>
            <person name="Bisseling T."/>
            <person name="Smit S."/>
            <person name="Geurts R."/>
        </authorList>
    </citation>
    <scope>NUCLEOTIDE SEQUENCE [LARGE SCALE GENOMIC DNA]</scope>
    <source>
        <strain evidence="3">cv. WU1-14</strain>
    </source>
</reference>
<proteinExistence type="predicted"/>
<feature type="region of interest" description="Disordered" evidence="1">
    <location>
        <begin position="1"/>
        <end position="43"/>
    </location>
</feature>
<accession>A0A2P5ATI0</accession>
<dbReference type="AlphaFoldDB" id="A0A2P5ATI0"/>
<name>A0A2P5ATI0_PARAD</name>
<dbReference type="OrthoDB" id="10282631at2759"/>
<evidence type="ECO:0000313" key="2">
    <source>
        <dbReference type="EMBL" id="PON39856.1"/>
    </source>
</evidence>
<gene>
    <name evidence="2" type="ORF">PanWU01x14_302070</name>
</gene>
<evidence type="ECO:0000313" key="3">
    <source>
        <dbReference type="Proteomes" id="UP000237105"/>
    </source>
</evidence>
<feature type="region of interest" description="Disordered" evidence="1">
    <location>
        <begin position="80"/>
        <end position="128"/>
    </location>
</feature>
<feature type="compositionally biased region" description="Pro residues" evidence="1">
    <location>
        <begin position="106"/>
        <end position="115"/>
    </location>
</feature>
<protein>
    <submittedName>
        <fullName evidence="2">Uncharacterized protein</fullName>
    </submittedName>
</protein>
<dbReference type="EMBL" id="JXTB01000454">
    <property type="protein sequence ID" value="PON39856.1"/>
    <property type="molecule type" value="Genomic_DNA"/>
</dbReference>
<comment type="caution">
    <text evidence="2">The sequence shown here is derived from an EMBL/GenBank/DDBJ whole genome shotgun (WGS) entry which is preliminary data.</text>
</comment>
<sequence length="182" mass="19938">MQGLNEPAQEASAMAEVLLNDGDQLRSEQGQQSQRPQIAPRDVIQAVVHPVDHRGLTRPHPELTRIGDAADFALQGVELEGETERAREIGESPPSRLEQLGGGPEPGYPHGPDFPRPGGQDVEQSRPLEPLHYVQIDDVDAIHAVQRLEDRLVRGEVGEFHQGADRVVGLERVEDPVRLGQG</sequence>
<evidence type="ECO:0000256" key="1">
    <source>
        <dbReference type="SAM" id="MobiDB-lite"/>
    </source>
</evidence>
<keyword evidence="3" id="KW-1185">Reference proteome</keyword>
<feature type="compositionally biased region" description="Polar residues" evidence="1">
    <location>
        <begin position="27"/>
        <end position="36"/>
    </location>
</feature>
<organism evidence="2 3">
    <name type="scientific">Parasponia andersonii</name>
    <name type="common">Sponia andersonii</name>
    <dbReference type="NCBI Taxonomy" id="3476"/>
    <lineage>
        <taxon>Eukaryota</taxon>
        <taxon>Viridiplantae</taxon>
        <taxon>Streptophyta</taxon>
        <taxon>Embryophyta</taxon>
        <taxon>Tracheophyta</taxon>
        <taxon>Spermatophyta</taxon>
        <taxon>Magnoliopsida</taxon>
        <taxon>eudicotyledons</taxon>
        <taxon>Gunneridae</taxon>
        <taxon>Pentapetalae</taxon>
        <taxon>rosids</taxon>
        <taxon>fabids</taxon>
        <taxon>Rosales</taxon>
        <taxon>Cannabaceae</taxon>
        <taxon>Parasponia</taxon>
    </lineage>
</organism>
<dbReference type="Proteomes" id="UP000237105">
    <property type="component" value="Unassembled WGS sequence"/>
</dbReference>